<evidence type="ECO:0000313" key="2">
    <source>
        <dbReference type="EMBL" id="PRY64322.1"/>
    </source>
</evidence>
<reference evidence="2 3" key="1">
    <citation type="submission" date="2018-03" db="EMBL/GenBank/DDBJ databases">
        <title>Genomic Encyclopedia of Type Strains, Phase III (KMG-III): the genomes of soil and plant-associated and newly described type strains.</title>
        <authorList>
            <person name="Whitman W."/>
        </authorList>
    </citation>
    <scope>NUCLEOTIDE SEQUENCE [LARGE SCALE GENOMIC DNA]</scope>
    <source>
        <strain evidence="2 3">CGMCC 1.12484</strain>
    </source>
</reference>
<dbReference type="InterPro" id="IPR029058">
    <property type="entry name" value="AB_hydrolase_fold"/>
</dbReference>
<dbReference type="InterPro" id="IPR007253">
    <property type="entry name" value="Cell_wall-bd_2"/>
</dbReference>
<evidence type="ECO:0000313" key="3">
    <source>
        <dbReference type="Proteomes" id="UP000237983"/>
    </source>
</evidence>
<feature type="chain" id="PRO_5015451231" evidence="1">
    <location>
        <begin position="29"/>
        <end position="1234"/>
    </location>
</feature>
<dbReference type="PANTHER" id="PTHR30032">
    <property type="entry name" value="N-ACETYLMURAMOYL-L-ALANINE AMIDASE-RELATED"/>
    <property type="match status" value="1"/>
</dbReference>
<organism evidence="2 3">
    <name type="scientific">Glaciihabitans tibetensis</name>
    <dbReference type="NCBI Taxonomy" id="1266600"/>
    <lineage>
        <taxon>Bacteria</taxon>
        <taxon>Bacillati</taxon>
        <taxon>Actinomycetota</taxon>
        <taxon>Actinomycetes</taxon>
        <taxon>Micrococcales</taxon>
        <taxon>Microbacteriaceae</taxon>
        <taxon>Glaciihabitans</taxon>
    </lineage>
</organism>
<dbReference type="InterPro" id="IPR038081">
    <property type="entry name" value="CalX-like_sf"/>
</dbReference>
<dbReference type="PANTHER" id="PTHR30032:SF4">
    <property type="entry name" value="AMIDASE ENHANCER"/>
    <property type="match status" value="1"/>
</dbReference>
<dbReference type="OrthoDB" id="6646510at2"/>
<dbReference type="Pfam" id="PF04122">
    <property type="entry name" value="CW_binding_2"/>
    <property type="match status" value="3"/>
</dbReference>
<dbReference type="Gene3D" id="3.40.50.12090">
    <property type="match status" value="1"/>
</dbReference>
<protein>
    <submittedName>
        <fullName evidence="2">Putative cell wall binding repeat protein</fullName>
    </submittedName>
</protein>
<dbReference type="Proteomes" id="UP000237983">
    <property type="component" value="Unassembled WGS sequence"/>
</dbReference>
<name>A0A2T0V2C3_9MICO</name>
<evidence type="ECO:0000256" key="1">
    <source>
        <dbReference type="SAM" id="SignalP"/>
    </source>
</evidence>
<dbReference type="Gene3D" id="3.40.50.1820">
    <property type="entry name" value="alpha/beta hydrolase"/>
    <property type="match status" value="1"/>
</dbReference>
<dbReference type="EMBL" id="PVTL01000013">
    <property type="protein sequence ID" value="PRY64322.1"/>
    <property type="molecule type" value="Genomic_DNA"/>
</dbReference>
<dbReference type="InterPro" id="IPR051922">
    <property type="entry name" value="Bact_Sporulation_Assoc"/>
</dbReference>
<dbReference type="SUPFAM" id="SSF53474">
    <property type="entry name" value="alpha/beta-Hydrolases"/>
    <property type="match status" value="1"/>
</dbReference>
<gene>
    <name evidence="2" type="ORF">B0I08_11329</name>
</gene>
<dbReference type="AlphaFoldDB" id="A0A2T0V2C3"/>
<dbReference type="SUPFAM" id="SSF141072">
    <property type="entry name" value="CalX-like"/>
    <property type="match status" value="1"/>
</dbReference>
<proteinExistence type="predicted"/>
<keyword evidence="3" id="KW-1185">Reference proteome</keyword>
<feature type="signal peptide" evidence="1">
    <location>
        <begin position="1"/>
        <end position="28"/>
    </location>
</feature>
<accession>A0A2T0V2C3</accession>
<sequence>MRPWRSVAVATALVVASSTVLVGVPAFAAPPTSAFASAGSIASGDDWTVEEVSGGYEVTKTLSEPLEIRSDVPTLWADGVDLGMATQSLDGLTLSVVTTDASVVDTTVVDQGWFGAGDPATTTDIDDSVLEDITNGLPPVSAFPATPLAGEDPSTLGTFAVERLDYNLGLEALPIRGFNRLGEERAAVFAPVGATGERPVVVFLHGRHSSCAGPGNNPASWPCGPTQTDIESYLGYNDAATILASHGYVVVSISANAINALDGSLADDTGALARGQLVMDHLSLLRAANAGEAVGLSPKLVDLLDLDNIGMMGHSRGGEGVMRAALLNYEQDEPFGIQSVLPLAPTDYTRMTVPDVATAVILPYCDGDVEDQMGQKYIDDSRHAYGDDVFRTSVLIMGTNHNYFNTAWTPGKYPVATSDDWAIMDRDQTNPVCGTSAPSRLNSDEQYNVGNAYMSAWFRLTLGDEDQFMPLFDGSDATVASAGRADVRVSAYNAPSDRVDINLFNKPDTSIQVTGAGTYQTCESMSPLSVPAVLPYCVTKLGFAQAPDYGFLSALYGNGRAIAVPSTTSVHFTYSAPANATAAAGQLRVPVPAAASDFSATESLSFRVSPDDSVPAEGSTELTVTLVDSVGGTAAVSASTFGDALTVLPGTTDPLRKVLLQQIEIPVTAFVGVDLTDVTQVRFTGSRVAGGVLLSDLVLQKETTLGSPKISTLPTVAMTDVQVEEGSGLTTVDLPVVLSKPATIASKVYVSSIASTNTKLPGNMQALEFAPGDVCKVITVPLQGDRATSTTAAASYITNTSNTQRGVTIGDSFGKVVVREDDGVVSQGTTRASNPAVGIQGDACAEALATAGALTISSSTVERGDIITVTGSGYRSGESVELLFGSTSVGRVVSAADGTVSFEVTVPAATTFGTAELRATGAGSSFASLGTISVVPLVDRIAGADRYEVAVNASKEGFPEGSDVVIIASGETFPDALSAAPAAAVLDAPILLTTSSSVPDSVKAELERLSPESILIVGGERSVTPAVEAVLAEYGEIERAAGADRYEASRAIATTAFPEGADVAVLATGTNFPDALSAGAAIGSQGPIILVNGTQGGLDAATEALLVDLGVQEVVIAGGESSVSAGIMADVAKIAEVVRLGGADRYAASVAINQHFFEAADRVLIATGLNFPDALSGSALAPKVDAPLFTVPGTCIPAATLAEITALGASQVTLLGGVNSLSVAVESLTACQAG</sequence>
<keyword evidence="1" id="KW-0732">Signal</keyword>
<comment type="caution">
    <text evidence="2">The sequence shown here is derived from an EMBL/GenBank/DDBJ whole genome shotgun (WGS) entry which is preliminary data.</text>
</comment>